<dbReference type="EMBL" id="JBJGBS010000014">
    <property type="protein sequence ID" value="MFO3704418.1"/>
    <property type="molecule type" value="Genomic_DNA"/>
</dbReference>
<dbReference type="RefSeq" id="WP_104542802.1">
    <property type="nucleotide sequence ID" value="NZ_JBJGBS010000014.1"/>
</dbReference>
<reference evidence="1 4" key="2">
    <citation type="submission" date="2024-11" db="EMBL/GenBank/DDBJ databases">
        <title>Genome sequencing of Xanthomonas codiaei.</title>
        <authorList>
            <person name="Studholme D.J."/>
        </authorList>
    </citation>
    <scope>NUCLEOTIDE SEQUENCE [LARGE SCALE GENOMIC DNA]</scope>
    <source>
        <strain evidence="1 4">NCPPB 4350</strain>
    </source>
</reference>
<evidence type="ECO:0000313" key="4">
    <source>
        <dbReference type="Proteomes" id="UP001637990"/>
    </source>
</evidence>
<dbReference type="Proteomes" id="UP000237872">
    <property type="component" value="Unassembled WGS sequence"/>
</dbReference>
<organism evidence="2 3">
    <name type="scientific">Xanthomonas codiaei</name>
    <dbReference type="NCBI Taxonomy" id="56463"/>
    <lineage>
        <taxon>Bacteria</taxon>
        <taxon>Pseudomonadati</taxon>
        <taxon>Pseudomonadota</taxon>
        <taxon>Gammaproteobacteria</taxon>
        <taxon>Lysobacterales</taxon>
        <taxon>Lysobacteraceae</taxon>
        <taxon>Xanthomonas</taxon>
    </lineage>
</organism>
<evidence type="ECO:0000313" key="1">
    <source>
        <dbReference type="EMBL" id="MFO3704418.1"/>
    </source>
</evidence>
<proteinExistence type="predicted"/>
<evidence type="ECO:0000313" key="2">
    <source>
        <dbReference type="EMBL" id="PPU60798.1"/>
    </source>
</evidence>
<comment type="caution">
    <text evidence="2">The sequence shown here is derived from an EMBL/GenBank/DDBJ whole genome shotgun (WGS) entry which is preliminary data.</text>
</comment>
<gene>
    <name evidence="1" type="ORF">ACI6Q5_05400</name>
    <name evidence="2" type="ORF">XcodCFBP4690_17100</name>
</gene>
<dbReference type="EMBL" id="MDEC01000027">
    <property type="protein sequence ID" value="PPU60798.1"/>
    <property type="molecule type" value="Genomic_DNA"/>
</dbReference>
<accession>A0A2S7CGU8</accession>
<reference evidence="2 3" key="1">
    <citation type="submission" date="2016-08" db="EMBL/GenBank/DDBJ databases">
        <authorList>
            <person name="Seilhamer J.J."/>
        </authorList>
    </citation>
    <scope>NUCLEOTIDE SEQUENCE [LARGE SCALE GENOMIC DNA]</scope>
    <source>
        <strain evidence="2 3">CFBP4690</strain>
    </source>
</reference>
<dbReference type="OrthoDB" id="6005803at2"/>
<sequence length="225" mass="23743">MAFVRINAGANRVVISEDWKNLALASKQTITPSGSGVLKTWSLTVAGTNPALAFLGESNAVLGQRTQSGNTFTFSGWTSGGSFTAYVFDEPTFGQRKYFVVSNPSSNQVVFDATLKYMRVRGLLQGNANQGGSITLPAGRTYAALAGSTGNIMLVIGGLVGGGPQWQVQILWRKGVVNINGNVASISAIDTAQELRTGTNNNPQPPPGNYGQAWVRAPILDVTGY</sequence>
<protein>
    <submittedName>
        <fullName evidence="2">Uncharacterized protein</fullName>
    </submittedName>
</protein>
<name>A0A2S7CGU8_9XANT</name>
<dbReference type="Proteomes" id="UP001637990">
    <property type="component" value="Unassembled WGS sequence"/>
</dbReference>
<evidence type="ECO:0000313" key="3">
    <source>
        <dbReference type="Proteomes" id="UP000237872"/>
    </source>
</evidence>
<dbReference type="AlphaFoldDB" id="A0A2S7CGU8"/>
<keyword evidence="4" id="KW-1185">Reference proteome</keyword>